<name>A0A4R3LVL4_9BURK</name>
<organism evidence="1 2">
    <name type="scientific">Paralcaligenes ureilyticus</name>
    <dbReference type="NCBI Taxonomy" id="627131"/>
    <lineage>
        <taxon>Bacteria</taxon>
        <taxon>Pseudomonadati</taxon>
        <taxon>Pseudomonadota</taxon>
        <taxon>Betaproteobacteria</taxon>
        <taxon>Burkholderiales</taxon>
        <taxon>Alcaligenaceae</taxon>
        <taxon>Paralcaligenes</taxon>
    </lineage>
</organism>
<evidence type="ECO:0000313" key="1">
    <source>
        <dbReference type="EMBL" id="TCT03719.1"/>
    </source>
</evidence>
<accession>A0A4R3LVL4</accession>
<gene>
    <name evidence="1" type="ORF">EDC26_11425</name>
</gene>
<proteinExistence type="predicted"/>
<dbReference type="EMBL" id="SMAJ01000014">
    <property type="protein sequence ID" value="TCT03719.1"/>
    <property type="molecule type" value="Genomic_DNA"/>
</dbReference>
<dbReference type="Proteomes" id="UP000295525">
    <property type="component" value="Unassembled WGS sequence"/>
</dbReference>
<dbReference type="OrthoDB" id="583339at2"/>
<sequence length="100" mass="11137">MGIVNELAHYMEHLAKELGHADRHARLNGYCTVLMLPLSRKSAVICSIRSPQTLRASRRGLMTSTSRNRCLCNSFGRDCGRTWGLGMHSRLSCVRNGPPP</sequence>
<dbReference type="AlphaFoldDB" id="A0A4R3LVL4"/>
<comment type="caution">
    <text evidence="1">The sequence shown here is derived from an EMBL/GenBank/DDBJ whole genome shotgun (WGS) entry which is preliminary data.</text>
</comment>
<keyword evidence="2" id="KW-1185">Reference proteome</keyword>
<reference evidence="1 2" key="1">
    <citation type="submission" date="2019-03" db="EMBL/GenBank/DDBJ databases">
        <title>Genomic Encyclopedia of Type Strains, Phase IV (KMG-IV): sequencing the most valuable type-strain genomes for metagenomic binning, comparative biology and taxonomic classification.</title>
        <authorList>
            <person name="Goeker M."/>
        </authorList>
    </citation>
    <scope>NUCLEOTIDE SEQUENCE [LARGE SCALE GENOMIC DNA]</scope>
    <source>
        <strain evidence="1 2">DSM 24591</strain>
    </source>
</reference>
<evidence type="ECO:0000313" key="2">
    <source>
        <dbReference type="Proteomes" id="UP000295525"/>
    </source>
</evidence>
<protein>
    <submittedName>
        <fullName evidence="1">Uncharacterized protein</fullName>
    </submittedName>
</protein>